<feature type="compositionally biased region" description="Polar residues" evidence="1">
    <location>
        <begin position="284"/>
        <end position="295"/>
    </location>
</feature>
<evidence type="ECO:0000256" key="1">
    <source>
        <dbReference type="SAM" id="MobiDB-lite"/>
    </source>
</evidence>
<dbReference type="GeneID" id="92079482"/>
<dbReference type="EMBL" id="JAQQWE010000006">
    <property type="protein sequence ID" value="KAK7949312.1"/>
    <property type="molecule type" value="Genomic_DNA"/>
</dbReference>
<dbReference type="Pfam" id="PF00702">
    <property type="entry name" value="Hydrolase"/>
    <property type="match status" value="1"/>
</dbReference>
<dbReference type="Proteomes" id="UP001391051">
    <property type="component" value="Unassembled WGS sequence"/>
</dbReference>
<dbReference type="Gene3D" id="3.40.50.1000">
    <property type="entry name" value="HAD superfamily/HAD-like"/>
    <property type="match status" value="1"/>
</dbReference>
<dbReference type="InterPro" id="IPR006439">
    <property type="entry name" value="HAD-SF_hydro_IA"/>
</dbReference>
<dbReference type="SFLD" id="SFLDG01129">
    <property type="entry name" value="C1.5:_HAD__Beta-PGM__Phosphata"/>
    <property type="match status" value="1"/>
</dbReference>
<dbReference type="SFLD" id="SFLDS00003">
    <property type="entry name" value="Haloacid_Dehalogenase"/>
    <property type="match status" value="1"/>
</dbReference>
<comment type="caution">
    <text evidence="2">The sequence shown here is derived from an EMBL/GenBank/DDBJ whole genome shotgun (WGS) entry which is preliminary data.</text>
</comment>
<dbReference type="Gene3D" id="1.10.150.240">
    <property type="entry name" value="Putative phosphatase, domain 2"/>
    <property type="match status" value="1"/>
</dbReference>
<protein>
    <submittedName>
        <fullName evidence="2">Uncharacterized protein</fullName>
    </submittedName>
</protein>
<evidence type="ECO:0000313" key="3">
    <source>
        <dbReference type="Proteomes" id="UP001391051"/>
    </source>
</evidence>
<proteinExistence type="predicted"/>
<reference evidence="2 3" key="1">
    <citation type="submission" date="2023-01" db="EMBL/GenBank/DDBJ databases">
        <title>Analysis of 21 Apiospora genomes using comparative genomics revels a genus with tremendous synthesis potential of carbohydrate active enzymes and secondary metabolites.</title>
        <authorList>
            <person name="Sorensen T."/>
        </authorList>
    </citation>
    <scope>NUCLEOTIDE SEQUENCE [LARGE SCALE GENOMIC DNA]</scope>
    <source>
        <strain evidence="2 3">CBS 24483</strain>
    </source>
</reference>
<dbReference type="CDD" id="cd02603">
    <property type="entry name" value="HAD_sEH-N_like"/>
    <property type="match status" value="1"/>
</dbReference>
<dbReference type="InterPro" id="IPR023198">
    <property type="entry name" value="PGP-like_dom2"/>
</dbReference>
<dbReference type="SUPFAM" id="SSF56784">
    <property type="entry name" value="HAD-like"/>
    <property type="match status" value="1"/>
</dbReference>
<keyword evidence="3" id="KW-1185">Reference proteome</keyword>
<evidence type="ECO:0000313" key="2">
    <source>
        <dbReference type="EMBL" id="KAK7949312.1"/>
    </source>
</evidence>
<dbReference type="PANTHER" id="PTHR43611">
    <property type="entry name" value="ALPHA-D-GLUCOSE 1-PHOSPHATE PHOSPHATASE"/>
    <property type="match status" value="1"/>
</dbReference>
<dbReference type="RefSeq" id="XP_066698818.1">
    <property type="nucleotide sequence ID" value="XM_066846420.1"/>
</dbReference>
<dbReference type="InterPro" id="IPR036412">
    <property type="entry name" value="HAD-like_sf"/>
</dbReference>
<dbReference type="NCBIfam" id="TIGR01509">
    <property type="entry name" value="HAD-SF-IA-v3"/>
    <property type="match status" value="1"/>
</dbReference>
<feature type="region of interest" description="Disordered" evidence="1">
    <location>
        <begin position="278"/>
        <end position="300"/>
    </location>
</feature>
<sequence length="453" mass="50432">MSATIQIKFVFRSVGNLKMPRKYRCIIFDLGGVLLKWDQSGANDLSAAQLTVLQNSTAWHDLDRGKLSLKDACVKFGEMLGLAPSLIEDASVEVQRSFVADHQMVQLMLDLRSEDPDLKLYVMSNISKEHYDIVRENVGLPWDLFARCFASGHEGMRKPELAFFQHVVNEIGGYPREMIFVDDSAENICAARSLGIQGVLVEDKMGIHDSELWSLVQPDSLLRAVRFMNANAGRHDSIVEGQDGLRLRDNFAQLMIWELTGDEDLVYLRYPSGTLHDPARALNGANTTNGDTQDGNGHDSSSDLIGDGLWNYLCEIPPSTTTKTFPLNDADTTALAYLSFPTTRLYQHVARMKQVLDQMAANLDPDGLMQTYFSAECPRTVPEACCNMLRLFHRLGHGSGSDPRIRRTEEYLVQCVENGACRYGSGKYTDPESLLYFAAKLHNECSQGSGGGK</sequence>
<gene>
    <name evidence="2" type="ORF">PG986_010198</name>
</gene>
<name>A0ABR1Q9U6_9PEZI</name>
<dbReference type="InterPro" id="IPR023214">
    <property type="entry name" value="HAD_sf"/>
</dbReference>
<accession>A0ABR1Q9U6</accession>
<dbReference type="PANTHER" id="PTHR43611:SF3">
    <property type="entry name" value="FLAVIN MONONUCLEOTIDE HYDROLASE 1, CHLOROPLATIC"/>
    <property type="match status" value="1"/>
</dbReference>
<organism evidence="2 3">
    <name type="scientific">Apiospora aurea</name>
    <dbReference type="NCBI Taxonomy" id="335848"/>
    <lineage>
        <taxon>Eukaryota</taxon>
        <taxon>Fungi</taxon>
        <taxon>Dikarya</taxon>
        <taxon>Ascomycota</taxon>
        <taxon>Pezizomycotina</taxon>
        <taxon>Sordariomycetes</taxon>
        <taxon>Xylariomycetidae</taxon>
        <taxon>Amphisphaeriales</taxon>
        <taxon>Apiosporaceae</taxon>
        <taxon>Apiospora</taxon>
    </lineage>
</organism>